<dbReference type="OrthoDB" id="37659at2759"/>
<dbReference type="SUPFAM" id="SSF51735">
    <property type="entry name" value="NAD(P)-binding Rossmann-fold domains"/>
    <property type="match status" value="1"/>
</dbReference>
<comment type="caution">
    <text evidence="4">The sequence shown here is derived from an EMBL/GenBank/DDBJ whole genome shotgun (WGS) entry which is preliminary data.</text>
</comment>
<dbReference type="VEuPathDB" id="FungiDB:PV10_02885"/>
<evidence type="ECO:0000313" key="4">
    <source>
        <dbReference type="EMBL" id="RVX67692.1"/>
    </source>
</evidence>
<evidence type="ECO:0000256" key="1">
    <source>
        <dbReference type="ARBA" id="ARBA00006484"/>
    </source>
</evidence>
<evidence type="ECO:0000313" key="5">
    <source>
        <dbReference type="Proteomes" id="UP000288859"/>
    </source>
</evidence>
<dbReference type="AlphaFoldDB" id="A0A438MVB0"/>
<gene>
    <name evidence="4" type="ORF">B0A52_07815</name>
</gene>
<dbReference type="EMBL" id="NAJM01000045">
    <property type="protein sequence ID" value="RVX67692.1"/>
    <property type="molecule type" value="Genomic_DNA"/>
</dbReference>
<dbReference type="PANTHER" id="PTHR43618:SF13">
    <property type="entry name" value="CHAIN DEHYDROGENASE, PUTATIVE (AFU_ORTHOLOGUE AFUA_1G17650)-RELATED"/>
    <property type="match status" value="1"/>
</dbReference>
<dbReference type="InterPro" id="IPR002347">
    <property type="entry name" value="SDR_fam"/>
</dbReference>
<reference evidence="4 5" key="1">
    <citation type="submission" date="2017-03" db="EMBL/GenBank/DDBJ databases">
        <title>Genomes of endolithic fungi from Antarctica.</title>
        <authorList>
            <person name="Coleine C."/>
            <person name="Masonjones S."/>
            <person name="Stajich J.E."/>
        </authorList>
    </citation>
    <scope>NUCLEOTIDE SEQUENCE [LARGE SCALE GENOMIC DNA]</scope>
    <source>
        <strain evidence="4 5">CCFEE 6314</strain>
    </source>
</reference>
<dbReference type="Pfam" id="PF00106">
    <property type="entry name" value="adh_short"/>
    <property type="match status" value="1"/>
</dbReference>
<evidence type="ECO:0000256" key="3">
    <source>
        <dbReference type="ARBA" id="ARBA00023002"/>
    </source>
</evidence>
<name>A0A438MVB0_EXOME</name>
<keyword evidence="3" id="KW-0560">Oxidoreductase</keyword>
<dbReference type="InterPro" id="IPR052178">
    <property type="entry name" value="Sec_Metab_Biosynth_SDR"/>
</dbReference>
<dbReference type="PRINTS" id="PR00081">
    <property type="entry name" value="GDHRDH"/>
</dbReference>
<comment type="similarity">
    <text evidence="1">Belongs to the short-chain dehydrogenases/reductases (SDR) family.</text>
</comment>
<dbReference type="GO" id="GO:0016491">
    <property type="term" value="F:oxidoreductase activity"/>
    <property type="evidence" value="ECO:0007669"/>
    <property type="project" value="UniProtKB-KW"/>
</dbReference>
<protein>
    <submittedName>
        <fullName evidence="4">Uncharacterized protein</fullName>
    </submittedName>
</protein>
<dbReference type="InterPro" id="IPR036291">
    <property type="entry name" value="NAD(P)-bd_dom_sf"/>
</dbReference>
<keyword evidence="2" id="KW-0521">NADP</keyword>
<dbReference type="Gene3D" id="3.40.50.720">
    <property type="entry name" value="NAD(P)-binding Rossmann-like Domain"/>
    <property type="match status" value="1"/>
</dbReference>
<evidence type="ECO:0000256" key="2">
    <source>
        <dbReference type="ARBA" id="ARBA00022857"/>
    </source>
</evidence>
<organism evidence="4 5">
    <name type="scientific">Exophiala mesophila</name>
    <name type="common">Black yeast-like fungus</name>
    <dbReference type="NCBI Taxonomy" id="212818"/>
    <lineage>
        <taxon>Eukaryota</taxon>
        <taxon>Fungi</taxon>
        <taxon>Dikarya</taxon>
        <taxon>Ascomycota</taxon>
        <taxon>Pezizomycotina</taxon>
        <taxon>Eurotiomycetes</taxon>
        <taxon>Chaetothyriomycetidae</taxon>
        <taxon>Chaetothyriales</taxon>
        <taxon>Herpotrichiellaceae</taxon>
        <taxon>Exophiala</taxon>
    </lineage>
</organism>
<proteinExistence type="inferred from homology"/>
<sequence length="179" mass="19640">MANIKVALVTASSAGLGAAIAKRLAFSNYCVAINYFASPRRAETVIEDMEKIVGHSSTEPHRNFIAIKADVGQPSEIRRLIAEVILKFGRLDLVVSNGGWTRITDFANLEENIDETDWDRCWNMNVKSHLFLLHASKKYLEDQEGCFITIASVAGIKPSGSSVIRYHLPLVTSSESGAS</sequence>
<accession>A0A438MVB0</accession>
<dbReference type="PANTHER" id="PTHR43618">
    <property type="entry name" value="7-ALPHA-HYDROXYSTEROID DEHYDROGENASE"/>
    <property type="match status" value="1"/>
</dbReference>
<dbReference type="Proteomes" id="UP000288859">
    <property type="component" value="Unassembled WGS sequence"/>
</dbReference>